<gene>
    <name evidence="1" type="ORF">H4W79_001031</name>
</gene>
<comment type="caution">
    <text evidence="1">The sequence shown here is derived from an EMBL/GenBank/DDBJ whole genome shotgun (WGS) entry which is preliminary data.</text>
</comment>
<reference evidence="1 2" key="1">
    <citation type="submission" date="2020-10" db="EMBL/GenBank/DDBJ databases">
        <title>Sequencing the genomes of 1000 actinobacteria strains.</title>
        <authorList>
            <person name="Klenk H.-P."/>
        </authorList>
    </citation>
    <scope>NUCLEOTIDE SEQUENCE [LARGE SCALE GENOMIC DNA]</scope>
    <source>
        <strain evidence="1 2">DSM 45157</strain>
    </source>
</reference>
<protein>
    <recommendedName>
        <fullName evidence="3">DUF4365 domain-containing protein</fullName>
    </recommendedName>
</protein>
<proteinExistence type="predicted"/>
<name>A0ABR9HCR0_9ACTN</name>
<dbReference type="EMBL" id="JADBDY010000001">
    <property type="protein sequence ID" value="MBE1456817.1"/>
    <property type="molecule type" value="Genomic_DNA"/>
</dbReference>
<organism evidence="1 2">
    <name type="scientific">Nocardiopsis terrae</name>
    <dbReference type="NCBI Taxonomy" id="372655"/>
    <lineage>
        <taxon>Bacteria</taxon>
        <taxon>Bacillati</taxon>
        <taxon>Actinomycetota</taxon>
        <taxon>Actinomycetes</taxon>
        <taxon>Streptosporangiales</taxon>
        <taxon>Nocardiopsidaceae</taxon>
        <taxon>Nocardiopsis</taxon>
    </lineage>
</organism>
<dbReference type="Proteomes" id="UP000598217">
    <property type="component" value="Unassembled WGS sequence"/>
</dbReference>
<sequence>MPGREHEIPLRLVQNQPAMAPALLESLGFDIPHHTEAVNTSSVLTNCDPRELNSDGAVLLRDGDRNVLAIVVERQNGRDAEKRLTWPAYLTTLHTRLECPTMLVVLCPTDALARWCAAPIRTGHPGFDLAPLTIGPSAMPLIVDGERARELPELAVLSARAHGDDDPRTLNAVVEALNNTASRNRAFYYDYVLAGLNEAARKELEGLMSVETYQWQSDFARKYVGIGREEGREEGRVVEATRNVVSILQARGFSLPEATRERIESCTDLETLEKWVPLAVTADRPEDLFD</sequence>
<evidence type="ECO:0008006" key="3">
    <source>
        <dbReference type="Google" id="ProtNLM"/>
    </source>
</evidence>
<evidence type="ECO:0000313" key="2">
    <source>
        <dbReference type="Proteomes" id="UP000598217"/>
    </source>
</evidence>
<evidence type="ECO:0000313" key="1">
    <source>
        <dbReference type="EMBL" id="MBE1456817.1"/>
    </source>
</evidence>
<dbReference type="PANTHER" id="PTHR34613:SF1">
    <property type="entry name" value="SLL6017 PROTEIN"/>
    <property type="match status" value="1"/>
</dbReference>
<keyword evidence="2" id="KW-1185">Reference proteome</keyword>
<dbReference type="RefSeq" id="WP_191268173.1">
    <property type="nucleotide sequence ID" value="NZ_BMXJ01000002.1"/>
</dbReference>
<accession>A0ABR9HCR0</accession>
<dbReference type="PANTHER" id="PTHR34613">
    <property type="entry name" value="SLL0800 PROTEIN"/>
    <property type="match status" value="1"/>
</dbReference>